<protein>
    <submittedName>
        <fullName evidence="1">Uncharacterized protein</fullName>
    </submittedName>
</protein>
<evidence type="ECO:0000313" key="1">
    <source>
        <dbReference type="EMBL" id="QIX21295.1"/>
    </source>
</evidence>
<accession>A0A6H0ZKD1</accession>
<dbReference type="AlphaFoldDB" id="A0A6H0ZKD1"/>
<evidence type="ECO:0000313" key="2">
    <source>
        <dbReference type="Proteomes" id="UP000500870"/>
    </source>
</evidence>
<sequence length="64" mass="7814">MTSSLSIRRDMETMDRVGWSMVGIEDDGPGWDQYMRDDEHPRFMREYRALQERLHNDEDQPTWH</sequence>
<dbReference type="RefSeq" id="WP_177319160.1">
    <property type="nucleotide sequence ID" value="NZ_CP050898.1"/>
</dbReference>
<reference evidence="1 2" key="1">
    <citation type="submission" date="2020-04" db="EMBL/GenBank/DDBJ databases">
        <title>FDA dAtabase for Regulatory Grade micrObial Sequences (FDA-ARGOS): Supporting development and validation of Infectious Disease Dx tests.</title>
        <authorList>
            <person name="Sciortino C."/>
            <person name="Tallon L."/>
            <person name="Sadzewicz L."/>
            <person name="Vavikolanu K."/>
            <person name="Mehta A."/>
            <person name="Aluvathingal J."/>
            <person name="Nadendla S."/>
            <person name="Nandy P."/>
            <person name="Geyer C."/>
            <person name="Yan Y."/>
            <person name="Sichtig H."/>
        </authorList>
    </citation>
    <scope>NUCLEOTIDE SEQUENCE [LARGE SCALE GENOMIC DNA]</scope>
    <source>
        <strain evidence="1 2">FDAARGOS_633</strain>
    </source>
</reference>
<proteinExistence type="predicted"/>
<dbReference type="EMBL" id="CP050898">
    <property type="protein sequence ID" value="QIX21295.1"/>
    <property type="molecule type" value="Genomic_DNA"/>
</dbReference>
<gene>
    <name evidence="1" type="ORF">FOB41_09180</name>
</gene>
<dbReference type="Proteomes" id="UP000500870">
    <property type="component" value="Chromosome 1"/>
</dbReference>
<organism evidence="1 2">
    <name type="scientific">Agrobacterium pusense</name>
    <dbReference type="NCBI Taxonomy" id="648995"/>
    <lineage>
        <taxon>Bacteria</taxon>
        <taxon>Pseudomonadati</taxon>
        <taxon>Pseudomonadota</taxon>
        <taxon>Alphaproteobacteria</taxon>
        <taxon>Hyphomicrobiales</taxon>
        <taxon>Rhizobiaceae</taxon>
        <taxon>Rhizobium/Agrobacterium group</taxon>
        <taxon>Agrobacterium</taxon>
    </lineage>
</organism>
<name>A0A6H0ZKD1_9HYPH</name>